<dbReference type="InterPro" id="IPR001054">
    <property type="entry name" value="A/G_cyclase"/>
</dbReference>
<evidence type="ECO:0000256" key="1">
    <source>
        <dbReference type="PROSITE-ProRule" id="PRU00339"/>
    </source>
</evidence>
<dbReference type="CDD" id="cd07302">
    <property type="entry name" value="CHD"/>
    <property type="match status" value="1"/>
</dbReference>
<dbReference type="SUPFAM" id="SSF55073">
    <property type="entry name" value="Nucleotide cyclase"/>
    <property type="match status" value="1"/>
</dbReference>
<dbReference type="Pfam" id="PF00211">
    <property type="entry name" value="Guanylate_cyc"/>
    <property type="match status" value="1"/>
</dbReference>
<dbReference type="PROSITE" id="PS50005">
    <property type="entry name" value="TPR"/>
    <property type="match status" value="1"/>
</dbReference>
<dbReference type="Proteomes" id="UP000766629">
    <property type="component" value="Unassembled WGS sequence"/>
</dbReference>
<feature type="domain" description="Guanylate cyclase" evidence="2">
    <location>
        <begin position="12"/>
        <end position="126"/>
    </location>
</feature>
<dbReference type="Gene3D" id="1.25.40.10">
    <property type="entry name" value="Tetratricopeptide repeat domain"/>
    <property type="match status" value="2"/>
</dbReference>
<name>A0ABS7NC56_9RHOB</name>
<dbReference type="RefSeq" id="WP_222507555.1">
    <property type="nucleotide sequence ID" value="NZ_JAHVJA010000002.1"/>
</dbReference>
<dbReference type="SMART" id="SM00028">
    <property type="entry name" value="TPR"/>
    <property type="match status" value="4"/>
</dbReference>
<keyword evidence="1" id="KW-0802">TPR repeat</keyword>
<evidence type="ECO:0000313" key="3">
    <source>
        <dbReference type="EMBL" id="MBY6138773.1"/>
    </source>
</evidence>
<comment type="caution">
    <text evidence="3">The sequence shown here is derived from an EMBL/GenBank/DDBJ whole genome shotgun (WGS) entry which is preliminary data.</text>
</comment>
<keyword evidence="4" id="KW-1185">Reference proteome</keyword>
<evidence type="ECO:0000259" key="2">
    <source>
        <dbReference type="PROSITE" id="PS50125"/>
    </source>
</evidence>
<dbReference type="SMART" id="SM00044">
    <property type="entry name" value="CYCc"/>
    <property type="match status" value="1"/>
</dbReference>
<organism evidence="3 4">
    <name type="scientific">Leisingera daeponensis</name>
    <dbReference type="NCBI Taxonomy" id="405746"/>
    <lineage>
        <taxon>Bacteria</taxon>
        <taxon>Pseudomonadati</taxon>
        <taxon>Pseudomonadota</taxon>
        <taxon>Alphaproteobacteria</taxon>
        <taxon>Rhodobacterales</taxon>
        <taxon>Roseobacteraceae</taxon>
        <taxon>Leisingera</taxon>
    </lineage>
</organism>
<dbReference type="EMBL" id="JAHVJA010000002">
    <property type="protein sequence ID" value="MBY6138773.1"/>
    <property type="molecule type" value="Genomic_DNA"/>
</dbReference>
<gene>
    <name evidence="3" type="ORF">KUV26_04925</name>
</gene>
<dbReference type="PROSITE" id="PS50125">
    <property type="entry name" value="GUANYLATE_CYCLASE_2"/>
    <property type="match status" value="1"/>
</dbReference>
<dbReference type="Gene3D" id="3.40.50.10070">
    <property type="entry name" value="TolB, N-terminal domain"/>
    <property type="match status" value="1"/>
</dbReference>
<evidence type="ECO:0000313" key="4">
    <source>
        <dbReference type="Proteomes" id="UP000766629"/>
    </source>
</evidence>
<dbReference type="InterPro" id="IPR050697">
    <property type="entry name" value="Adenylyl/Guanylyl_Cyclase_3/4"/>
</dbReference>
<protein>
    <submittedName>
        <fullName evidence="3">Adenylate cyclase Cya3</fullName>
    </submittedName>
</protein>
<accession>A0ABS7NC56</accession>
<dbReference type="Gene3D" id="3.30.70.1230">
    <property type="entry name" value="Nucleotide cyclase"/>
    <property type="match status" value="1"/>
</dbReference>
<sequence length="582" mass="63145">MADQGDRQRQAAVLIADVAGFSAIVETGEAEAVAAVRNLADQIIVPAAQQYAGQLVKTLGDGFLLEFPTAVQAVKAALLISKKTANRNALRAQPRLALRMGIHTGSVISAGDDLFGNCVNIAARLESLAGPGEICVSGTVQEQVRGRINAAFDDLGLQVIRNISDPVRIFRIAENLLPRLESEGPAYEISVAVLPFASKSPESAAAASLAETLTEDITIGLSRFRDLRVISRTTALRFAASASETSVAAVELGVRYLVEGTVRQLPDKLRVNLSLADGCNGISLISEQYDWDDSAGFSQQDALARQITQVLAGQLQATAKRKSAELLARGGPLTSKELALQAKALILDTRETLNQCRELYRQACDSDPGNASAFAGLALTYLVEWMSGWGSSPETTLDMAFPLLRRAARIDPLDSVAQRRLAVMHLFKEEFSLAEEHFQRALALNPNDTDAMAFRGLSFIYQGKPEKALAELQEASACNPFHPTYFHWFNALALYMCREYLPGITEVNKAIGLFPGFPAPRRHLAACYGQLGDKKAAAQECGRILQLEPGFSVSRIRETLPFAREDDLEHYCEGLRRAGLPD</sequence>
<feature type="repeat" description="TPR" evidence="1">
    <location>
        <begin position="415"/>
        <end position="448"/>
    </location>
</feature>
<dbReference type="InterPro" id="IPR029787">
    <property type="entry name" value="Nucleotide_cyclase"/>
</dbReference>
<reference evidence="3 4" key="1">
    <citation type="submission" date="2021-06" db="EMBL/GenBank/DDBJ databases">
        <title>50 bacteria genomes isolated from Dapeng, Shenzhen, China.</title>
        <authorList>
            <person name="Zheng W."/>
            <person name="Yu S."/>
            <person name="Huang Y."/>
        </authorList>
    </citation>
    <scope>NUCLEOTIDE SEQUENCE [LARGE SCALE GENOMIC DNA]</scope>
    <source>
        <strain evidence="3 4">DP1N14-2</strain>
    </source>
</reference>
<dbReference type="InterPro" id="IPR011990">
    <property type="entry name" value="TPR-like_helical_dom_sf"/>
</dbReference>
<dbReference type="SUPFAM" id="SSF48452">
    <property type="entry name" value="TPR-like"/>
    <property type="match status" value="1"/>
</dbReference>
<dbReference type="InterPro" id="IPR019734">
    <property type="entry name" value="TPR_rpt"/>
</dbReference>
<proteinExistence type="predicted"/>
<dbReference type="PANTHER" id="PTHR43081:SF19">
    <property type="entry name" value="PH-SENSITIVE ADENYLATE CYCLASE RV1264"/>
    <property type="match status" value="1"/>
</dbReference>
<dbReference type="PANTHER" id="PTHR43081">
    <property type="entry name" value="ADENYLATE CYCLASE, TERMINAL-DIFFERENTIATION SPECIFIC-RELATED"/>
    <property type="match status" value="1"/>
</dbReference>